<feature type="domain" description="SURP motif" evidence="4">
    <location>
        <begin position="172"/>
        <end position="215"/>
    </location>
</feature>
<dbReference type="Pfam" id="PF01805">
    <property type="entry name" value="Surp"/>
    <property type="match status" value="1"/>
</dbReference>
<dbReference type="PANTHER" id="PTHR23140">
    <property type="entry name" value="RNA PROCESSING PROTEIN LD23810P"/>
    <property type="match status" value="1"/>
</dbReference>
<accession>A0ABQ9JX47</accession>
<feature type="domain" description="RRM" evidence="3">
    <location>
        <begin position="30"/>
        <end position="109"/>
    </location>
</feature>
<dbReference type="PROSITE" id="PS50102">
    <property type="entry name" value="RRM"/>
    <property type="match status" value="1"/>
</dbReference>
<feature type="domain" description="CID" evidence="5">
    <location>
        <begin position="274"/>
        <end position="415"/>
    </location>
</feature>
<organism evidence="6 7">
    <name type="scientific">Molorchus minor</name>
    <dbReference type="NCBI Taxonomy" id="1323400"/>
    <lineage>
        <taxon>Eukaryota</taxon>
        <taxon>Metazoa</taxon>
        <taxon>Ecdysozoa</taxon>
        <taxon>Arthropoda</taxon>
        <taxon>Hexapoda</taxon>
        <taxon>Insecta</taxon>
        <taxon>Pterygota</taxon>
        <taxon>Neoptera</taxon>
        <taxon>Endopterygota</taxon>
        <taxon>Coleoptera</taxon>
        <taxon>Polyphaga</taxon>
        <taxon>Cucujiformia</taxon>
        <taxon>Chrysomeloidea</taxon>
        <taxon>Cerambycidae</taxon>
        <taxon>Lamiinae</taxon>
        <taxon>Monochamini</taxon>
        <taxon>Molorchus</taxon>
    </lineage>
</organism>
<dbReference type="SMART" id="SM00360">
    <property type="entry name" value="RRM"/>
    <property type="match status" value="1"/>
</dbReference>
<proteinExistence type="predicted"/>
<dbReference type="Gene3D" id="1.25.40.90">
    <property type="match status" value="1"/>
</dbReference>
<dbReference type="PROSITE" id="PS51391">
    <property type="entry name" value="CID"/>
    <property type="match status" value="1"/>
</dbReference>
<evidence type="ECO:0000313" key="6">
    <source>
        <dbReference type="EMBL" id="KAJ8982514.1"/>
    </source>
</evidence>
<dbReference type="InterPro" id="IPR035967">
    <property type="entry name" value="SWAP/Surp_sf"/>
</dbReference>
<dbReference type="PANTHER" id="PTHR23140:SF0">
    <property type="entry name" value="U2 SNRNP-ASSOCIATED SURP MOTIF-CONTAINING PROTEIN"/>
    <property type="match status" value="1"/>
</dbReference>
<dbReference type="InterPro" id="IPR000061">
    <property type="entry name" value="Surp"/>
</dbReference>
<dbReference type="InterPro" id="IPR051485">
    <property type="entry name" value="SR-CTD_assoc_factor"/>
</dbReference>
<evidence type="ECO:0000259" key="3">
    <source>
        <dbReference type="PROSITE" id="PS50102"/>
    </source>
</evidence>
<evidence type="ECO:0000313" key="7">
    <source>
        <dbReference type="Proteomes" id="UP001162164"/>
    </source>
</evidence>
<evidence type="ECO:0000259" key="5">
    <source>
        <dbReference type="PROSITE" id="PS51391"/>
    </source>
</evidence>
<dbReference type="Gene3D" id="3.30.70.330">
    <property type="match status" value="1"/>
</dbReference>
<protein>
    <recommendedName>
        <fullName evidence="8">U2 snRNP-associated SURP motif-containing protein</fullName>
    </recommendedName>
</protein>
<dbReference type="Gene3D" id="1.10.10.790">
    <property type="entry name" value="Surp module"/>
    <property type="match status" value="1"/>
</dbReference>
<dbReference type="InterPro" id="IPR012677">
    <property type="entry name" value="Nucleotide-bd_a/b_plait_sf"/>
</dbReference>
<dbReference type="PROSITE" id="PS50128">
    <property type="entry name" value="SURP"/>
    <property type="match status" value="1"/>
</dbReference>
<dbReference type="SMART" id="SM00582">
    <property type="entry name" value="RPR"/>
    <property type="match status" value="1"/>
</dbReference>
<name>A0ABQ9JX47_9CUCU</name>
<reference evidence="6" key="1">
    <citation type="journal article" date="2023" name="Insect Mol. Biol.">
        <title>Genome sequencing provides insights into the evolution of gene families encoding plant cell wall-degrading enzymes in longhorned beetles.</title>
        <authorList>
            <person name="Shin N.R."/>
            <person name="Okamura Y."/>
            <person name="Kirsch R."/>
            <person name="Pauchet Y."/>
        </authorList>
    </citation>
    <scope>NUCLEOTIDE SEQUENCE</scope>
    <source>
        <strain evidence="6">MMC_N1</strain>
    </source>
</reference>
<sequence length="515" mass="58877">MLIILGIFKEEFDLATPALGYFEGGDPHSTNLFVANLNSKITESHLMMEFGAYGPLASVKIMWPRGEEKQRNSNCGFVAFMSRKDAERALRENKNRDDMRVGWGKSVEIPAHPIYIPSELLKLYLPPPLSGLPFNAQPPESYKTTDEQEFNELLYNCVVKVTIPLNKKMLMLVHRMVEFVVKEGPMFEAFIMNREMGNPEFNFLFDYQSPVHVYYRWKLFSILNGDNKKNWPMNPFRMFKGGSIWLPPIEPNYTEGMPEQLINGDERAVDSTKLSESQTSRLINLIRNLSLNRSKIAEAMLFCLNHSLALNDAIDIIIESMKSLGTNPLKKIARLYLLSDVLFNSRRFKVDIESGDFDLMEAFKVFRESLNRMKTVCDKDNFRTRVLRVLHQWDVCGTISAGFVQKAVSLFLDSPEPTSNIDDDSSSIDEPLDGASLIKRSLRNEIGPDVVISSDLNEKREPPKKQISEYFVPSKWDTVDPEEVEAQAMSTHKMYYMELENQMKTTPVEERGGGG</sequence>
<dbReference type="Pfam" id="PF00076">
    <property type="entry name" value="RRM_1"/>
    <property type="match status" value="1"/>
</dbReference>
<comment type="caution">
    <text evidence="6">The sequence shown here is derived from an EMBL/GenBank/DDBJ whole genome shotgun (WGS) entry which is preliminary data.</text>
</comment>
<dbReference type="InterPro" id="IPR008942">
    <property type="entry name" value="ENTH_VHS"/>
</dbReference>
<keyword evidence="1 2" id="KW-0694">RNA-binding</keyword>
<evidence type="ECO:0008006" key="8">
    <source>
        <dbReference type="Google" id="ProtNLM"/>
    </source>
</evidence>
<evidence type="ECO:0000256" key="2">
    <source>
        <dbReference type="PROSITE-ProRule" id="PRU00176"/>
    </source>
</evidence>
<dbReference type="Proteomes" id="UP001162164">
    <property type="component" value="Unassembled WGS sequence"/>
</dbReference>
<keyword evidence="7" id="KW-1185">Reference proteome</keyword>
<dbReference type="InterPro" id="IPR000504">
    <property type="entry name" value="RRM_dom"/>
</dbReference>
<dbReference type="EMBL" id="JAPWTJ010000119">
    <property type="protein sequence ID" value="KAJ8982514.1"/>
    <property type="molecule type" value="Genomic_DNA"/>
</dbReference>
<dbReference type="InterPro" id="IPR035979">
    <property type="entry name" value="RBD_domain_sf"/>
</dbReference>
<dbReference type="InterPro" id="IPR006569">
    <property type="entry name" value="CID_dom"/>
</dbReference>
<evidence type="ECO:0000256" key="1">
    <source>
        <dbReference type="ARBA" id="ARBA00022884"/>
    </source>
</evidence>
<dbReference type="SUPFAM" id="SSF54928">
    <property type="entry name" value="RNA-binding domain, RBD"/>
    <property type="match status" value="1"/>
</dbReference>
<dbReference type="SMART" id="SM00648">
    <property type="entry name" value="SWAP"/>
    <property type="match status" value="1"/>
</dbReference>
<dbReference type="Pfam" id="PF04818">
    <property type="entry name" value="CID"/>
    <property type="match status" value="1"/>
</dbReference>
<dbReference type="SUPFAM" id="SSF109905">
    <property type="entry name" value="Surp module (SWAP domain)"/>
    <property type="match status" value="1"/>
</dbReference>
<evidence type="ECO:0000259" key="4">
    <source>
        <dbReference type="PROSITE" id="PS50128"/>
    </source>
</evidence>
<gene>
    <name evidence="6" type="ORF">NQ317_018555</name>
</gene>